<feature type="coiled-coil region" evidence="1">
    <location>
        <begin position="46"/>
        <end position="89"/>
    </location>
</feature>
<dbReference type="EMBL" id="MU004215">
    <property type="protein sequence ID" value="KAF2488250.1"/>
    <property type="molecule type" value="Genomic_DNA"/>
</dbReference>
<feature type="non-terminal residue" evidence="2">
    <location>
        <position position="1"/>
    </location>
</feature>
<organism evidence="2 3">
    <name type="scientific">Lophium mytilinum</name>
    <dbReference type="NCBI Taxonomy" id="390894"/>
    <lineage>
        <taxon>Eukaryota</taxon>
        <taxon>Fungi</taxon>
        <taxon>Dikarya</taxon>
        <taxon>Ascomycota</taxon>
        <taxon>Pezizomycotina</taxon>
        <taxon>Dothideomycetes</taxon>
        <taxon>Pleosporomycetidae</taxon>
        <taxon>Mytilinidiales</taxon>
        <taxon>Mytilinidiaceae</taxon>
        <taxon>Lophium</taxon>
    </lineage>
</organism>
<gene>
    <name evidence="2" type="ORF">BU16DRAFT_545629</name>
</gene>
<proteinExistence type="predicted"/>
<keyword evidence="1" id="KW-0175">Coiled coil</keyword>
<sequence>KIKSIFKEIVLSFIVKGLNIKKLGLYFFKSPPSSIRLAKKRPHYIKEEKEKKKKELVETVKVEKERKKKEIKKKEIKKKEIKKKEIKERELVDIVIVEKAKK</sequence>
<dbReference type="Proteomes" id="UP000799750">
    <property type="component" value="Unassembled WGS sequence"/>
</dbReference>
<evidence type="ECO:0000256" key="1">
    <source>
        <dbReference type="SAM" id="Coils"/>
    </source>
</evidence>
<protein>
    <submittedName>
        <fullName evidence="2">Uncharacterized protein</fullName>
    </submittedName>
</protein>
<accession>A0A6A6Q788</accession>
<evidence type="ECO:0000313" key="2">
    <source>
        <dbReference type="EMBL" id="KAF2488250.1"/>
    </source>
</evidence>
<evidence type="ECO:0000313" key="3">
    <source>
        <dbReference type="Proteomes" id="UP000799750"/>
    </source>
</evidence>
<name>A0A6A6Q788_9PEZI</name>
<dbReference type="AlphaFoldDB" id="A0A6A6Q788"/>
<reference evidence="2" key="1">
    <citation type="journal article" date="2020" name="Stud. Mycol.">
        <title>101 Dothideomycetes genomes: a test case for predicting lifestyles and emergence of pathogens.</title>
        <authorList>
            <person name="Haridas S."/>
            <person name="Albert R."/>
            <person name="Binder M."/>
            <person name="Bloem J."/>
            <person name="Labutti K."/>
            <person name="Salamov A."/>
            <person name="Andreopoulos B."/>
            <person name="Baker S."/>
            <person name="Barry K."/>
            <person name="Bills G."/>
            <person name="Bluhm B."/>
            <person name="Cannon C."/>
            <person name="Castanera R."/>
            <person name="Culley D."/>
            <person name="Daum C."/>
            <person name="Ezra D."/>
            <person name="Gonzalez J."/>
            <person name="Henrissat B."/>
            <person name="Kuo A."/>
            <person name="Liang C."/>
            <person name="Lipzen A."/>
            <person name="Lutzoni F."/>
            <person name="Magnuson J."/>
            <person name="Mondo S."/>
            <person name="Nolan M."/>
            <person name="Ohm R."/>
            <person name="Pangilinan J."/>
            <person name="Park H.-J."/>
            <person name="Ramirez L."/>
            <person name="Alfaro M."/>
            <person name="Sun H."/>
            <person name="Tritt A."/>
            <person name="Yoshinaga Y."/>
            <person name="Zwiers L.-H."/>
            <person name="Turgeon B."/>
            <person name="Goodwin S."/>
            <person name="Spatafora J."/>
            <person name="Crous P."/>
            <person name="Grigoriev I."/>
        </authorList>
    </citation>
    <scope>NUCLEOTIDE SEQUENCE</scope>
    <source>
        <strain evidence="2">CBS 269.34</strain>
    </source>
</reference>
<keyword evidence="3" id="KW-1185">Reference proteome</keyword>